<keyword evidence="1" id="KW-0472">Membrane</keyword>
<feature type="transmembrane region" description="Helical" evidence="1">
    <location>
        <begin position="57"/>
        <end position="76"/>
    </location>
</feature>
<dbReference type="EMBL" id="JXTB01000016">
    <property type="protein sequence ID" value="PON76907.1"/>
    <property type="molecule type" value="Genomic_DNA"/>
</dbReference>
<keyword evidence="1" id="KW-0812">Transmembrane</keyword>
<proteinExistence type="predicted"/>
<name>A0A2P5DUH1_PARAD</name>
<sequence>MWQIAVISTQGVWRTARIRRKQKIIVLLNCLASKSRSLIYNFQLLPLVFLQLIEQCLAALLNLSNGNFPFILLLLLQSLMTKKHCKFQNLNTSEYDLML</sequence>
<protein>
    <submittedName>
        <fullName evidence="2">Uncharacterized protein</fullName>
    </submittedName>
</protein>
<accession>A0A2P5DUH1</accession>
<evidence type="ECO:0000256" key="1">
    <source>
        <dbReference type="SAM" id="Phobius"/>
    </source>
</evidence>
<keyword evidence="3" id="KW-1185">Reference proteome</keyword>
<comment type="caution">
    <text evidence="2">The sequence shown here is derived from an EMBL/GenBank/DDBJ whole genome shotgun (WGS) entry which is preliminary data.</text>
</comment>
<evidence type="ECO:0000313" key="2">
    <source>
        <dbReference type="EMBL" id="PON76907.1"/>
    </source>
</evidence>
<dbReference type="AlphaFoldDB" id="A0A2P5DUH1"/>
<reference evidence="3" key="1">
    <citation type="submission" date="2016-06" db="EMBL/GenBank/DDBJ databases">
        <title>Parallel loss of symbiosis genes in relatives of nitrogen-fixing non-legume Parasponia.</title>
        <authorList>
            <person name="Van Velzen R."/>
            <person name="Holmer R."/>
            <person name="Bu F."/>
            <person name="Rutten L."/>
            <person name="Van Zeijl A."/>
            <person name="Liu W."/>
            <person name="Santuari L."/>
            <person name="Cao Q."/>
            <person name="Sharma T."/>
            <person name="Shen D."/>
            <person name="Roswanjaya Y."/>
            <person name="Wardhani T."/>
            <person name="Kalhor M.S."/>
            <person name="Jansen J."/>
            <person name="Van den Hoogen J."/>
            <person name="Gungor B."/>
            <person name="Hartog M."/>
            <person name="Hontelez J."/>
            <person name="Verver J."/>
            <person name="Yang W.-C."/>
            <person name="Schijlen E."/>
            <person name="Repin R."/>
            <person name="Schilthuizen M."/>
            <person name="Schranz E."/>
            <person name="Heidstra R."/>
            <person name="Miyata K."/>
            <person name="Fedorova E."/>
            <person name="Kohlen W."/>
            <person name="Bisseling T."/>
            <person name="Smit S."/>
            <person name="Geurts R."/>
        </authorList>
    </citation>
    <scope>NUCLEOTIDE SEQUENCE [LARGE SCALE GENOMIC DNA]</scope>
    <source>
        <strain evidence="3">cv. WU1-14</strain>
    </source>
</reference>
<dbReference type="OrthoDB" id="10286697at2759"/>
<keyword evidence="1" id="KW-1133">Transmembrane helix</keyword>
<feature type="transmembrane region" description="Helical" evidence="1">
    <location>
        <begin position="24"/>
        <end position="45"/>
    </location>
</feature>
<dbReference type="Proteomes" id="UP000237105">
    <property type="component" value="Unassembled WGS sequence"/>
</dbReference>
<evidence type="ECO:0000313" key="3">
    <source>
        <dbReference type="Proteomes" id="UP000237105"/>
    </source>
</evidence>
<gene>
    <name evidence="2" type="ORF">PanWU01x14_032270</name>
</gene>
<organism evidence="2 3">
    <name type="scientific">Parasponia andersonii</name>
    <name type="common">Sponia andersonii</name>
    <dbReference type="NCBI Taxonomy" id="3476"/>
    <lineage>
        <taxon>Eukaryota</taxon>
        <taxon>Viridiplantae</taxon>
        <taxon>Streptophyta</taxon>
        <taxon>Embryophyta</taxon>
        <taxon>Tracheophyta</taxon>
        <taxon>Spermatophyta</taxon>
        <taxon>Magnoliopsida</taxon>
        <taxon>eudicotyledons</taxon>
        <taxon>Gunneridae</taxon>
        <taxon>Pentapetalae</taxon>
        <taxon>rosids</taxon>
        <taxon>fabids</taxon>
        <taxon>Rosales</taxon>
        <taxon>Cannabaceae</taxon>
        <taxon>Parasponia</taxon>
    </lineage>
</organism>